<keyword evidence="3" id="KW-1185">Reference proteome</keyword>
<feature type="domain" description="Integrase catalytic" evidence="1">
    <location>
        <begin position="1"/>
        <end position="24"/>
    </location>
</feature>
<proteinExistence type="predicted"/>
<reference evidence="2" key="1">
    <citation type="submission" date="2021-03" db="EMBL/GenBank/DDBJ databases">
        <title>Legionella lytica PCM 2298.</title>
        <authorList>
            <person name="Koper P."/>
        </authorList>
    </citation>
    <scope>NUCLEOTIDE SEQUENCE</scope>
    <source>
        <strain evidence="2">PCM 2298</strain>
    </source>
</reference>
<evidence type="ECO:0000313" key="2">
    <source>
        <dbReference type="EMBL" id="USQ13257.1"/>
    </source>
</evidence>
<evidence type="ECO:0000313" key="3">
    <source>
        <dbReference type="Proteomes" id="UP001057474"/>
    </source>
</evidence>
<protein>
    <submittedName>
        <fullName evidence="2">IS3 family transposase</fullName>
    </submittedName>
</protein>
<evidence type="ECO:0000259" key="1">
    <source>
        <dbReference type="Pfam" id="PF13333"/>
    </source>
</evidence>
<dbReference type="RefSeq" id="WP_407658956.1">
    <property type="nucleotide sequence ID" value="NZ_CP071527.1"/>
</dbReference>
<accession>A0ABY4Y6L4</accession>
<organism evidence="2 3">
    <name type="scientific">Legionella lytica</name>
    <dbReference type="NCBI Taxonomy" id="96232"/>
    <lineage>
        <taxon>Bacteria</taxon>
        <taxon>Pseudomonadati</taxon>
        <taxon>Pseudomonadota</taxon>
        <taxon>Gammaproteobacteria</taxon>
        <taxon>Legionellales</taxon>
        <taxon>Legionellaceae</taxon>
        <taxon>Legionella</taxon>
    </lineage>
</organism>
<sequence>MVYGVKYKTRKDAQLALFDYIEVFYINASIQL</sequence>
<name>A0ABY4Y6L4_9GAMM</name>
<gene>
    <name evidence="2" type="ORF">J2N86_11250</name>
</gene>
<dbReference type="Proteomes" id="UP001057474">
    <property type="component" value="Chromosome"/>
</dbReference>
<dbReference type="InterPro" id="IPR001584">
    <property type="entry name" value="Integrase_cat-core"/>
</dbReference>
<dbReference type="Pfam" id="PF13333">
    <property type="entry name" value="rve_2"/>
    <property type="match status" value="1"/>
</dbReference>
<dbReference type="EMBL" id="CP071527">
    <property type="protein sequence ID" value="USQ13257.1"/>
    <property type="molecule type" value="Genomic_DNA"/>
</dbReference>